<name>A0A6I6EH88_9GAMM</name>
<reference evidence="2 3" key="2">
    <citation type="submission" date="2019-12" db="EMBL/GenBank/DDBJ databases">
        <title>Erwinia sp. nov., isolated from droppings of birds in the Qinghai-Tiebt plateau of China.</title>
        <authorList>
            <person name="Ge Y."/>
        </authorList>
    </citation>
    <scope>NUCLEOTIDE SEQUENCE [LARGE SCALE GENOMIC DNA]</scope>
    <source>
        <strain evidence="2 3">J780</strain>
    </source>
</reference>
<proteinExistence type="predicted"/>
<dbReference type="EMBL" id="CP046509">
    <property type="protein sequence ID" value="QGU87968.1"/>
    <property type="molecule type" value="Genomic_DNA"/>
</dbReference>
<protein>
    <recommendedName>
        <fullName evidence="5">WXG100 family type VII secretion target</fullName>
    </recommendedName>
</protein>
<keyword evidence="4" id="KW-1185">Reference proteome</keyword>
<organism evidence="2 3">
    <name type="scientific">Erwinia sorbitola</name>
    <dbReference type="NCBI Taxonomy" id="2681984"/>
    <lineage>
        <taxon>Bacteria</taxon>
        <taxon>Pseudomonadati</taxon>
        <taxon>Pseudomonadota</taxon>
        <taxon>Gammaproteobacteria</taxon>
        <taxon>Enterobacterales</taxon>
        <taxon>Erwiniaceae</taxon>
        <taxon>Erwinia</taxon>
    </lineage>
</organism>
<evidence type="ECO:0000313" key="2">
    <source>
        <dbReference type="EMBL" id="QGU87968.1"/>
    </source>
</evidence>
<accession>A0A6I6EH88</accession>
<evidence type="ECO:0000313" key="1">
    <source>
        <dbReference type="EMBL" id="MTD25464.1"/>
    </source>
</evidence>
<accession>A0A6L6GJ51</accession>
<dbReference type="EMBL" id="WLZX01000001">
    <property type="protein sequence ID" value="MTD25464.1"/>
    <property type="molecule type" value="Genomic_DNA"/>
</dbReference>
<dbReference type="AlphaFoldDB" id="A0A6I6EH88"/>
<evidence type="ECO:0000313" key="3">
    <source>
        <dbReference type="Proteomes" id="UP000424752"/>
    </source>
</evidence>
<evidence type="ECO:0008006" key="5">
    <source>
        <dbReference type="Google" id="ProtNLM"/>
    </source>
</evidence>
<sequence>MSDNESKTQTDHLRDVTSQLKEMRHYAQSNTETLSAQWLAFDQGEHKDAGFAEKINQLLTQQGGLLDELETAIQDFEIEANRIENEAQA</sequence>
<reference evidence="1 4" key="1">
    <citation type="submission" date="2019-11" db="EMBL/GenBank/DDBJ databases">
        <title>Erwinia sp. nov., isolated from feces of birds in Tibet plateau of China.</title>
        <authorList>
            <person name="Ge Y."/>
        </authorList>
    </citation>
    <scope>NUCLEOTIDE SEQUENCE [LARGE SCALE GENOMIC DNA]</scope>
    <source>
        <strain evidence="1 4">J316</strain>
    </source>
</reference>
<dbReference type="KEGG" id="erwi:GN242_12355"/>
<dbReference type="RefSeq" id="WP_154750812.1">
    <property type="nucleotide sequence ID" value="NZ_CP046509.1"/>
</dbReference>
<gene>
    <name evidence="1" type="ORF">GK011_00675</name>
    <name evidence="2" type="ORF">GN242_12355</name>
</gene>
<dbReference type="Proteomes" id="UP000424752">
    <property type="component" value="Chromosome"/>
</dbReference>
<dbReference type="Proteomes" id="UP000480164">
    <property type="component" value="Unassembled WGS sequence"/>
</dbReference>
<evidence type="ECO:0000313" key="4">
    <source>
        <dbReference type="Proteomes" id="UP000480164"/>
    </source>
</evidence>